<name>A0A1V4SHG6_RUMHU</name>
<dbReference type="Pfam" id="PF05239">
    <property type="entry name" value="PRC"/>
    <property type="match status" value="1"/>
</dbReference>
<dbReference type="Gene3D" id="2.30.30.240">
    <property type="entry name" value="PRC-barrel domain"/>
    <property type="match status" value="1"/>
</dbReference>
<dbReference type="RefSeq" id="WP_080065784.1">
    <property type="nucleotide sequence ID" value="NZ_MZGX01000025.1"/>
</dbReference>
<dbReference type="AlphaFoldDB" id="A0A1V4SHG6"/>
<gene>
    <name evidence="3" type="ORF">CLHUN_33490</name>
</gene>
<dbReference type="InterPro" id="IPR011033">
    <property type="entry name" value="PRC_barrel-like_sf"/>
</dbReference>
<feature type="domain" description="PRC-barrel" evidence="2">
    <location>
        <begin position="5"/>
        <end position="44"/>
    </location>
</feature>
<reference evidence="3 4" key="1">
    <citation type="submission" date="2017-03" db="EMBL/GenBank/DDBJ databases">
        <title>Genome sequence of Clostridium hungatei DSM 14427.</title>
        <authorList>
            <person name="Poehlein A."/>
            <person name="Daniel R."/>
        </authorList>
    </citation>
    <scope>NUCLEOTIDE SEQUENCE [LARGE SCALE GENOMIC DNA]</scope>
    <source>
        <strain evidence="3 4">DSM 14427</strain>
    </source>
</reference>
<keyword evidence="4" id="KW-1185">Reference proteome</keyword>
<dbReference type="InterPro" id="IPR027275">
    <property type="entry name" value="PRC-brl_dom"/>
</dbReference>
<comment type="caution">
    <text evidence="3">The sequence shown here is derived from an EMBL/GenBank/DDBJ whole genome shotgun (WGS) entry which is preliminary data.</text>
</comment>
<dbReference type="OrthoDB" id="53812at2"/>
<evidence type="ECO:0000259" key="2">
    <source>
        <dbReference type="Pfam" id="PF05239"/>
    </source>
</evidence>
<proteinExistence type="predicted"/>
<feature type="region of interest" description="Disordered" evidence="1">
    <location>
        <begin position="168"/>
        <end position="188"/>
    </location>
</feature>
<accession>A0A1V4SHG6</accession>
<dbReference type="SUPFAM" id="SSF50346">
    <property type="entry name" value="PRC-barrel domain"/>
    <property type="match status" value="2"/>
</dbReference>
<evidence type="ECO:0000256" key="1">
    <source>
        <dbReference type="SAM" id="MobiDB-lite"/>
    </source>
</evidence>
<dbReference type="Proteomes" id="UP000191554">
    <property type="component" value="Unassembled WGS sequence"/>
</dbReference>
<evidence type="ECO:0000313" key="4">
    <source>
        <dbReference type="Proteomes" id="UP000191554"/>
    </source>
</evidence>
<evidence type="ECO:0000313" key="3">
    <source>
        <dbReference type="EMBL" id="OPX42697.1"/>
    </source>
</evidence>
<protein>
    <submittedName>
        <fullName evidence="3">PRC-barrel domain protein</fullName>
    </submittedName>
</protein>
<organism evidence="3 4">
    <name type="scientific">Ruminiclostridium hungatei</name>
    <name type="common">Clostridium hungatei</name>
    <dbReference type="NCBI Taxonomy" id="48256"/>
    <lineage>
        <taxon>Bacteria</taxon>
        <taxon>Bacillati</taxon>
        <taxon>Bacillota</taxon>
        <taxon>Clostridia</taxon>
        <taxon>Eubacteriales</taxon>
        <taxon>Oscillospiraceae</taxon>
        <taxon>Ruminiclostridium</taxon>
    </lineage>
</organism>
<sequence length="264" mass="28939">MKKTKEIVGLPIISISDGIEVGKVKTVIINAEKGAIDYVVVDSGIQILSAKVIPTEYVLGIGEYALTIENEDAINDISKIPAAIDLLQKNIQVKGTKVLTKKGRLLGEIGDIYIDEEDNCNIIGLEYIADITQKNIRIIPRDSIITFGKNLVVVKEDVESRLLDRAADLASSEETGESEKKNSEVPTLSDIINSTPAEDEIQPGAVSDMMELKHREYLNGKVATKTIFDNEGNTLIEENTVIDDVVFDIAKTNGKVIELVMNNR</sequence>
<dbReference type="EMBL" id="MZGX01000025">
    <property type="protein sequence ID" value="OPX42697.1"/>
    <property type="molecule type" value="Genomic_DNA"/>
</dbReference>
<dbReference type="STRING" id="48256.CLHUN_33490"/>